<sequence>MNRKSKGAIAVGAGAILLLGGMGSYALWSDEEEVAGGNITAGDFGLVCPAGTWTDISGNMNGGTTIDPATDLMVPGDTWRYNASCTVTATGKNMKA</sequence>
<dbReference type="RefSeq" id="WP_005198749.1">
    <property type="nucleotide sequence ID" value="NZ_CP136136.1"/>
</dbReference>
<proteinExistence type="predicted"/>
<reference evidence="1" key="1">
    <citation type="submission" date="2023-04" db="EMBL/GenBank/DDBJ databases">
        <title>Characterization and analysis of the complete genome of Gordonia rubripertincta 112, the degrader of aromatic and aliphatic compounds.</title>
        <authorList>
            <person name="Frantsuzova E."/>
            <person name="Bogun A."/>
            <person name="Delegan Y."/>
        </authorList>
    </citation>
    <scope>NUCLEOTIDE SEQUENCE</scope>
    <source>
        <strain evidence="1">112</strain>
    </source>
</reference>
<dbReference type="NCBIfam" id="TIGR04088">
    <property type="entry name" value="cognate_SipW"/>
    <property type="match status" value="1"/>
</dbReference>
<comment type="caution">
    <text evidence="1">The sequence shown here is derived from an EMBL/GenBank/DDBJ whole genome shotgun (WGS) entry which is preliminary data.</text>
</comment>
<dbReference type="EMBL" id="JARUXG010000001">
    <property type="protein sequence ID" value="MDG6779424.1"/>
    <property type="molecule type" value="Genomic_DNA"/>
</dbReference>
<dbReference type="InterPro" id="IPR024006">
    <property type="entry name" value="Alt_signal_exp_actinobact"/>
</dbReference>
<accession>A0AAW6R2N8</accession>
<protein>
    <submittedName>
        <fullName evidence="1">Alternate-type signal peptide domain-containing protein</fullName>
    </submittedName>
</protein>
<dbReference type="NCBIfam" id="TIGR04089">
    <property type="entry name" value="exp_by_SipW_III"/>
    <property type="match status" value="1"/>
</dbReference>
<evidence type="ECO:0000313" key="1">
    <source>
        <dbReference type="EMBL" id="MDG6779424.1"/>
    </source>
</evidence>
<organism evidence="1">
    <name type="scientific">Gordonia rubripertincta</name>
    <name type="common">Rhodococcus corallinus</name>
    <dbReference type="NCBI Taxonomy" id="36822"/>
    <lineage>
        <taxon>Bacteria</taxon>
        <taxon>Bacillati</taxon>
        <taxon>Actinomycetota</taxon>
        <taxon>Actinomycetes</taxon>
        <taxon>Mycobacteriales</taxon>
        <taxon>Gordoniaceae</taxon>
        <taxon>Gordonia</taxon>
    </lineage>
</organism>
<dbReference type="AlphaFoldDB" id="A0AAW6R2N8"/>
<name>A0AAW6R2N8_GORRU</name>
<gene>
    <name evidence="1" type="ORF">QBL07_01100</name>
</gene>
<dbReference type="InterPro" id="IPR023833">
    <property type="entry name" value="Signal_pept_SipW-depend-type"/>
</dbReference>